<protein>
    <submittedName>
        <fullName evidence="2">Uncharacterized protein</fullName>
    </submittedName>
</protein>
<organism evidence="2 3">
    <name type="scientific">Stephania japonica</name>
    <dbReference type="NCBI Taxonomy" id="461633"/>
    <lineage>
        <taxon>Eukaryota</taxon>
        <taxon>Viridiplantae</taxon>
        <taxon>Streptophyta</taxon>
        <taxon>Embryophyta</taxon>
        <taxon>Tracheophyta</taxon>
        <taxon>Spermatophyta</taxon>
        <taxon>Magnoliopsida</taxon>
        <taxon>Ranunculales</taxon>
        <taxon>Menispermaceae</taxon>
        <taxon>Menispermoideae</taxon>
        <taxon>Cissampelideae</taxon>
        <taxon>Stephania</taxon>
    </lineage>
</organism>
<evidence type="ECO:0000313" key="3">
    <source>
        <dbReference type="Proteomes" id="UP001417504"/>
    </source>
</evidence>
<name>A0AAP0HK55_9MAGN</name>
<gene>
    <name evidence="2" type="ORF">Sjap_024750</name>
</gene>
<feature type="compositionally biased region" description="Gly residues" evidence="1">
    <location>
        <begin position="93"/>
        <end position="106"/>
    </location>
</feature>
<evidence type="ECO:0000313" key="2">
    <source>
        <dbReference type="EMBL" id="KAK9091573.1"/>
    </source>
</evidence>
<proteinExistence type="predicted"/>
<dbReference type="Proteomes" id="UP001417504">
    <property type="component" value="Unassembled WGS sequence"/>
</dbReference>
<dbReference type="EMBL" id="JBBNAE010000010">
    <property type="protein sequence ID" value="KAK9091573.1"/>
    <property type="molecule type" value="Genomic_DNA"/>
</dbReference>
<comment type="caution">
    <text evidence="2">The sequence shown here is derived from an EMBL/GenBank/DDBJ whole genome shotgun (WGS) entry which is preliminary data.</text>
</comment>
<dbReference type="AlphaFoldDB" id="A0AAP0HK55"/>
<feature type="compositionally biased region" description="Basic and acidic residues" evidence="1">
    <location>
        <begin position="79"/>
        <end position="92"/>
    </location>
</feature>
<keyword evidence="3" id="KW-1185">Reference proteome</keyword>
<feature type="region of interest" description="Disordered" evidence="1">
    <location>
        <begin position="48"/>
        <end position="106"/>
    </location>
</feature>
<reference evidence="2 3" key="1">
    <citation type="submission" date="2024-01" db="EMBL/GenBank/DDBJ databases">
        <title>Genome assemblies of Stephania.</title>
        <authorList>
            <person name="Yang L."/>
        </authorList>
    </citation>
    <scope>NUCLEOTIDE SEQUENCE [LARGE SCALE GENOMIC DNA]</scope>
    <source>
        <strain evidence="2">QJT</strain>
        <tissue evidence="2">Leaf</tissue>
    </source>
</reference>
<sequence>MMSQFQWHLMTQVVGNNSLLQPTASIEPFIHSIPPKAAALNRPIRISVGLKPHNPTKPAPPNPARHRNPPVEAHPSQRQRFEVRRGKERRGESVGGVGRCAGGRTF</sequence>
<evidence type="ECO:0000256" key="1">
    <source>
        <dbReference type="SAM" id="MobiDB-lite"/>
    </source>
</evidence>
<accession>A0AAP0HK55</accession>